<feature type="transmembrane region" description="Helical" evidence="1">
    <location>
        <begin position="115"/>
        <end position="136"/>
    </location>
</feature>
<dbReference type="EMBL" id="BMKQ01000001">
    <property type="protein sequence ID" value="GGF47043.1"/>
    <property type="molecule type" value="Genomic_DNA"/>
</dbReference>
<protein>
    <submittedName>
        <fullName evidence="2">Uncharacterized protein</fullName>
    </submittedName>
</protein>
<accession>A0A917BJZ7</accession>
<comment type="caution">
    <text evidence="2">The sequence shown here is derived from an EMBL/GenBank/DDBJ whole genome shotgun (WGS) entry which is preliminary data.</text>
</comment>
<keyword evidence="1" id="KW-0472">Membrane</keyword>
<keyword evidence="1" id="KW-1133">Transmembrane helix</keyword>
<evidence type="ECO:0000256" key="1">
    <source>
        <dbReference type="SAM" id="Phobius"/>
    </source>
</evidence>
<dbReference type="Proteomes" id="UP000649179">
    <property type="component" value="Unassembled WGS sequence"/>
</dbReference>
<evidence type="ECO:0000313" key="2">
    <source>
        <dbReference type="EMBL" id="GGF47043.1"/>
    </source>
</evidence>
<name>A0A917BJZ7_9ACTN</name>
<evidence type="ECO:0000313" key="3">
    <source>
        <dbReference type="Proteomes" id="UP000649179"/>
    </source>
</evidence>
<feature type="transmembrane region" description="Helical" evidence="1">
    <location>
        <begin position="88"/>
        <end position="109"/>
    </location>
</feature>
<proteinExistence type="predicted"/>
<dbReference type="RefSeq" id="WP_188779749.1">
    <property type="nucleotide sequence ID" value="NZ_BMKQ01000001.1"/>
</dbReference>
<gene>
    <name evidence="2" type="ORF">GCM10011519_21320</name>
</gene>
<reference evidence="2" key="2">
    <citation type="submission" date="2020-09" db="EMBL/GenBank/DDBJ databases">
        <authorList>
            <person name="Sun Q."/>
            <person name="Zhou Y."/>
        </authorList>
    </citation>
    <scope>NUCLEOTIDE SEQUENCE</scope>
    <source>
        <strain evidence="2">CGMCC 1.16067</strain>
    </source>
</reference>
<keyword evidence="3" id="KW-1185">Reference proteome</keyword>
<sequence>MSDDTTPAAMWGQAEQVQARMRRGGRWYPVMMTAYGVVTIGLVAWIPLLRSTRAGVAFALVVVAWAVVIFWWKHRQDVRPVSRRDTRVWVVSWVVLYVAGVSWFGPTYLDRSVGWWALMGVVVAVPAFAEAIRGWARVRS</sequence>
<reference evidence="2" key="1">
    <citation type="journal article" date="2014" name="Int. J. Syst. Evol. Microbiol.">
        <title>Complete genome sequence of Corynebacterium casei LMG S-19264T (=DSM 44701T), isolated from a smear-ripened cheese.</title>
        <authorList>
            <consortium name="US DOE Joint Genome Institute (JGI-PGF)"/>
            <person name="Walter F."/>
            <person name="Albersmeier A."/>
            <person name="Kalinowski J."/>
            <person name="Ruckert C."/>
        </authorList>
    </citation>
    <scope>NUCLEOTIDE SEQUENCE</scope>
    <source>
        <strain evidence="2">CGMCC 1.16067</strain>
    </source>
</reference>
<organism evidence="2 3">
    <name type="scientific">Marmoricola endophyticus</name>
    <dbReference type="NCBI Taxonomy" id="2040280"/>
    <lineage>
        <taxon>Bacteria</taxon>
        <taxon>Bacillati</taxon>
        <taxon>Actinomycetota</taxon>
        <taxon>Actinomycetes</taxon>
        <taxon>Propionibacteriales</taxon>
        <taxon>Nocardioidaceae</taxon>
        <taxon>Marmoricola</taxon>
    </lineage>
</organism>
<keyword evidence="1" id="KW-0812">Transmembrane</keyword>
<feature type="transmembrane region" description="Helical" evidence="1">
    <location>
        <begin position="27"/>
        <end position="48"/>
    </location>
</feature>
<dbReference type="AlphaFoldDB" id="A0A917BJZ7"/>
<feature type="transmembrane region" description="Helical" evidence="1">
    <location>
        <begin position="54"/>
        <end position="72"/>
    </location>
</feature>